<dbReference type="GO" id="GO:0005525">
    <property type="term" value="F:GTP binding"/>
    <property type="evidence" value="ECO:0007669"/>
    <property type="project" value="UniProtKB-KW"/>
</dbReference>
<dbReference type="STRING" id="1294273.roselon_01446"/>
<keyword evidence="4" id="KW-0547">Nucleotide-binding</keyword>
<evidence type="ECO:0000313" key="9">
    <source>
        <dbReference type="EMBL" id="AHM03829.1"/>
    </source>
</evidence>
<keyword evidence="10" id="KW-1185">Reference proteome</keyword>
<dbReference type="eggNOG" id="COG1763">
    <property type="taxonomic scope" value="Bacteria"/>
</dbReference>
<dbReference type="Gene3D" id="3.90.550.10">
    <property type="entry name" value="Spore Coat Polysaccharide Biosynthesis Protein SpsA, Chain A"/>
    <property type="match status" value="1"/>
</dbReference>
<dbReference type="GO" id="GO:0046872">
    <property type="term" value="F:metal ion binding"/>
    <property type="evidence" value="ECO:0007669"/>
    <property type="project" value="UniProtKB-KW"/>
</dbReference>
<keyword evidence="2" id="KW-0808">Transferase</keyword>
<dbReference type="HOGENOM" id="CLU_626821_0_0_5"/>
<dbReference type="PANTHER" id="PTHR19136:SF81">
    <property type="entry name" value="MOLYBDENUM COFACTOR GUANYLYLTRANSFERASE"/>
    <property type="match status" value="1"/>
</dbReference>
<evidence type="ECO:0000256" key="3">
    <source>
        <dbReference type="ARBA" id="ARBA00022723"/>
    </source>
</evidence>
<keyword evidence="3" id="KW-0479">Metal-binding</keyword>
<dbReference type="GO" id="GO:1902758">
    <property type="term" value="P:bis(molybdopterin guanine dinucleotide)molybdenum biosynthetic process"/>
    <property type="evidence" value="ECO:0007669"/>
    <property type="project" value="TreeGrafter"/>
</dbReference>
<dbReference type="InterPro" id="IPR025877">
    <property type="entry name" value="MobA-like_NTP_Trfase"/>
</dbReference>
<proteinExistence type="predicted"/>
<feature type="domain" description="MobA-like NTP transferase" evidence="8">
    <location>
        <begin position="5"/>
        <end position="114"/>
    </location>
</feature>
<dbReference type="SUPFAM" id="SSF53448">
    <property type="entry name" value="Nucleotide-diphospho-sugar transferases"/>
    <property type="match status" value="1"/>
</dbReference>
<sequence>MAAQCSALAVNAPLADPFRAVGLPVIPDAVPGQGPLGGILAAMDWAAACGAGRVVTVAVDTPFLPPDLVARLARIDAPAVLAEAADGLHPVAGLWSVGLRDDLRAALAQSMRKVRLWADSVGAQSVLFEDAEAFFNVNTPEDLAKADMILQARTAAFDTILVVDWSARAAPSPAKPSKDAIHIGMARNGRLAGSYHRTRAHALLWLTGLMDAELRAGRRVLVVFDFPFAYPMGFGRAVTGSDDPLALWAELARRIEDDDRNANNRFNVAAALNSLFEGDGPFWGHPQSRAVAGLPFRKPAYAGFAFDERRRIEHRVPRAKSCFQLMGAGSVGSQALLGIPRLQALRDRYGDDLAVAPFQEADRPIVLAELYPGLIDGAIKSQMRDGDILDAVQVRSLARALSRLSPARLNVMLAEGDPVEGWILGHGHEAELIRALA</sequence>
<reference evidence="9 10" key="1">
    <citation type="submission" date="2013-03" db="EMBL/GenBank/DDBJ databases">
        <authorList>
            <person name="Fiebig A."/>
            <person name="Goeker M."/>
            <person name="Klenk H.-P.P."/>
        </authorList>
    </citation>
    <scope>NUCLEOTIDE SEQUENCE [LARGE SCALE GENOMIC DNA]</scope>
    <source>
        <strain evidence="10">DSM 19469</strain>
    </source>
</reference>
<dbReference type="InterPro" id="IPR029044">
    <property type="entry name" value="Nucleotide-diphossugar_trans"/>
</dbReference>
<evidence type="ECO:0000259" key="8">
    <source>
        <dbReference type="Pfam" id="PF12804"/>
    </source>
</evidence>
<keyword evidence="7" id="KW-0501">Molybdenum cofactor biosynthesis</keyword>
<evidence type="ECO:0000256" key="4">
    <source>
        <dbReference type="ARBA" id="ARBA00022741"/>
    </source>
</evidence>
<dbReference type="KEGG" id="red:roselon_01446"/>
<name>W8RRM5_9RHOB</name>
<evidence type="ECO:0000256" key="2">
    <source>
        <dbReference type="ARBA" id="ARBA00022679"/>
    </source>
</evidence>
<evidence type="ECO:0000256" key="7">
    <source>
        <dbReference type="ARBA" id="ARBA00023150"/>
    </source>
</evidence>
<evidence type="ECO:0000256" key="1">
    <source>
        <dbReference type="ARBA" id="ARBA00022490"/>
    </source>
</evidence>
<evidence type="ECO:0000256" key="6">
    <source>
        <dbReference type="ARBA" id="ARBA00023134"/>
    </source>
</evidence>
<dbReference type="PATRIC" id="fig|1294273.3.peg.1422"/>
<dbReference type="InterPro" id="IPR013482">
    <property type="entry name" value="Molybde_CF_guanTrfase"/>
</dbReference>
<protein>
    <submittedName>
        <fullName evidence="9">Molybdopterin-guanine dinucleotide biosynthesis protein MobA</fullName>
    </submittedName>
</protein>
<evidence type="ECO:0000313" key="10">
    <source>
        <dbReference type="Proteomes" id="UP000019593"/>
    </source>
</evidence>
<evidence type="ECO:0000256" key="5">
    <source>
        <dbReference type="ARBA" id="ARBA00022842"/>
    </source>
</evidence>
<accession>W8RRM5</accession>
<gene>
    <name evidence="9" type="ORF">roselon_01446</name>
</gene>
<dbReference type="eggNOG" id="COG0746">
    <property type="taxonomic scope" value="Bacteria"/>
</dbReference>
<keyword evidence="6" id="KW-0342">GTP-binding</keyword>
<dbReference type="CDD" id="cd02503">
    <property type="entry name" value="MobA"/>
    <property type="match status" value="1"/>
</dbReference>
<organism evidence="9 10">
    <name type="scientific">Roseicyclus elongatus DSM 19469</name>
    <dbReference type="NCBI Taxonomy" id="1294273"/>
    <lineage>
        <taxon>Bacteria</taxon>
        <taxon>Pseudomonadati</taxon>
        <taxon>Pseudomonadota</taxon>
        <taxon>Alphaproteobacteria</taxon>
        <taxon>Rhodobacterales</taxon>
        <taxon>Roseobacteraceae</taxon>
        <taxon>Roseicyclus</taxon>
    </lineage>
</organism>
<dbReference type="PANTHER" id="PTHR19136">
    <property type="entry name" value="MOLYBDENUM COFACTOR GUANYLYLTRANSFERASE"/>
    <property type="match status" value="1"/>
</dbReference>
<dbReference type="EMBL" id="CP004372">
    <property type="protein sequence ID" value="AHM03829.1"/>
    <property type="molecule type" value="Genomic_DNA"/>
</dbReference>
<keyword evidence="1" id="KW-0963">Cytoplasm</keyword>
<dbReference type="AlphaFoldDB" id="W8RRM5"/>
<dbReference type="Pfam" id="PF12804">
    <property type="entry name" value="NTP_transf_3"/>
    <property type="match status" value="1"/>
</dbReference>
<keyword evidence="5" id="KW-0460">Magnesium</keyword>
<dbReference type="Proteomes" id="UP000019593">
    <property type="component" value="Chromosome"/>
</dbReference>
<dbReference type="GO" id="GO:0016779">
    <property type="term" value="F:nucleotidyltransferase activity"/>
    <property type="evidence" value="ECO:0007669"/>
    <property type="project" value="UniProtKB-ARBA"/>
</dbReference>